<name>A0AAD4K4Y5_9MUSC</name>
<dbReference type="SUPFAM" id="SSF51905">
    <property type="entry name" value="FAD/NAD(P)-binding domain"/>
    <property type="match status" value="1"/>
</dbReference>
<sequence>MLRCRRVIRLLQVPLHRACSTGANKSKGADNGGGTSTKEQEEDTHPIRRTFRLLGNDMRKIKEFFLPPENEIDNQLEYKKGATSILRKFGGDKGNPDEFQTHCDVLVIGGGGIGSSIAYWLKQKARTGLNVVVVEQDDTYAKSSVHVSTGALCQQFSLPENIQMALFGAEFMRKANDHFGPDIPLNFVPHGQLVLAKEADAAALQQSSQLQNELGARNQLLTPDRLRAKFPWLNCQDIALGCLSLEGEGWFDSWALLTNLRRAACGYGAHFVHGRVIDFQYQSQEDIIVSGDTSGSSSYQSLDKVVVQLADGSQRAVKFALCVIAAGSESSKVARLAHIGQGGGILQVPLPIDARQRHNYVISTEQEHVPSGTMSMAMTMPMIVDPSGTFLRRHGLGGQYICGHTANSAAAADASYFDAVIRPSLAKRIPAFEAATIVHSASGIYDYNVYDENGILGAHPYYHNLYLATGFSGQGMQQAPAVGRAISELIMDGQFRTLDLTRLGFDRLIVDKPMYEFNALNSN</sequence>
<dbReference type="EMBL" id="JAJJHW010001127">
    <property type="protein sequence ID" value="KAH8376975.1"/>
    <property type="molecule type" value="Genomic_DNA"/>
</dbReference>
<dbReference type="InterPro" id="IPR006076">
    <property type="entry name" value="FAD-dep_OxRdtase"/>
</dbReference>
<dbReference type="AlphaFoldDB" id="A0AAD4K4Y5"/>
<evidence type="ECO:0000313" key="4">
    <source>
        <dbReference type="Proteomes" id="UP001200034"/>
    </source>
</evidence>
<evidence type="ECO:0000256" key="1">
    <source>
        <dbReference type="SAM" id="MobiDB-lite"/>
    </source>
</evidence>
<dbReference type="Gene3D" id="3.30.9.10">
    <property type="entry name" value="D-Amino Acid Oxidase, subunit A, domain 2"/>
    <property type="match status" value="1"/>
</dbReference>
<dbReference type="Gene3D" id="3.50.50.60">
    <property type="entry name" value="FAD/NAD(P)-binding domain"/>
    <property type="match status" value="1"/>
</dbReference>
<gene>
    <name evidence="3" type="ORF">KR093_002419</name>
</gene>
<dbReference type="GO" id="GO:0005739">
    <property type="term" value="C:mitochondrion"/>
    <property type="evidence" value="ECO:0007669"/>
    <property type="project" value="GOC"/>
</dbReference>
<protein>
    <recommendedName>
        <fullName evidence="2">FAD dependent oxidoreductase domain-containing protein</fullName>
    </recommendedName>
</protein>
<dbReference type="Proteomes" id="UP001200034">
    <property type="component" value="Unassembled WGS sequence"/>
</dbReference>
<dbReference type="PANTHER" id="PTHR13847:SF282">
    <property type="entry name" value="LETHAL (2) 37BB"/>
    <property type="match status" value="1"/>
</dbReference>
<dbReference type="GO" id="GO:0032981">
    <property type="term" value="P:mitochondrial respiratory chain complex I assembly"/>
    <property type="evidence" value="ECO:0007669"/>
    <property type="project" value="TreeGrafter"/>
</dbReference>
<reference evidence="3" key="1">
    <citation type="journal article" date="2021" name="Mol. Ecol. Resour.">
        <title>Phylogenomic analyses of the genus Drosophila reveals genomic signals of climate adaptation.</title>
        <authorList>
            <person name="Li F."/>
            <person name="Rane R.V."/>
            <person name="Luria V."/>
            <person name="Xiong Z."/>
            <person name="Chen J."/>
            <person name="Li Z."/>
            <person name="Catullo R.A."/>
            <person name="Griffin P.C."/>
            <person name="Schiffer M."/>
            <person name="Pearce S."/>
            <person name="Lee S.F."/>
            <person name="McElroy K."/>
            <person name="Stocker A."/>
            <person name="Shirriffs J."/>
            <person name="Cockerell F."/>
            <person name="Coppin C."/>
            <person name="Sgro C.M."/>
            <person name="Karger A."/>
            <person name="Cain J.W."/>
            <person name="Weber J.A."/>
            <person name="Santpere G."/>
            <person name="Kirschner M.W."/>
            <person name="Hoffmann A.A."/>
            <person name="Oakeshott J.G."/>
            <person name="Zhang G."/>
        </authorList>
    </citation>
    <scope>NUCLEOTIDE SEQUENCE</scope>
    <source>
        <strain evidence="3">BGI-SZ-2011g</strain>
    </source>
</reference>
<proteinExistence type="predicted"/>
<feature type="region of interest" description="Disordered" evidence="1">
    <location>
        <begin position="21"/>
        <end position="46"/>
    </location>
</feature>
<keyword evidence="4" id="KW-1185">Reference proteome</keyword>
<dbReference type="InterPro" id="IPR036188">
    <property type="entry name" value="FAD/NAD-bd_sf"/>
</dbReference>
<dbReference type="PANTHER" id="PTHR13847">
    <property type="entry name" value="SARCOSINE DEHYDROGENASE-RELATED"/>
    <property type="match status" value="1"/>
</dbReference>
<accession>A0AAD4K4Y5</accession>
<organism evidence="3 4">
    <name type="scientific">Drosophila rubida</name>
    <dbReference type="NCBI Taxonomy" id="30044"/>
    <lineage>
        <taxon>Eukaryota</taxon>
        <taxon>Metazoa</taxon>
        <taxon>Ecdysozoa</taxon>
        <taxon>Arthropoda</taxon>
        <taxon>Hexapoda</taxon>
        <taxon>Insecta</taxon>
        <taxon>Pterygota</taxon>
        <taxon>Neoptera</taxon>
        <taxon>Endopterygota</taxon>
        <taxon>Diptera</taxon>
        <taxon>Brachycera</taxon>
        <taxon>Muscomorpha</taxon>
        <taxon>Ephydroidea</taxon>
        <taxon>Drosophilidae</taxon>
        <taxon>Drosophila</taxon>
    </lineage>
</organism>
<feature type="domain" description="FAD dependent oxidoreductase" evidence="2">
    <location>
        <begin position="104"/>
        <end position="489"/>
    </location>
</feature>
<dbReference type="Pfam" id="PF01266">
    <property type="entry name" value="DAO"/>
    <property type="match status" value="1"/>
</dbReference>
<comment type="caution">
    <text evidence="3">The sequence shown here is derived from an EMBL/GenBank/DDBJ whole genome shotgun (WGS) entry which is preliminary data.</text>
</comment>
<evidence type="ECO:0000313" key="3">
    <source>
        <dbReference type="EMBL" id="KAH8376975.1"/>
    </source>
</evidence>
<evidence type="ECO:0000259" key="2">
    <source>
        <dbReference type="Pfam" id="PF01266"/>
    </source>
</evidence>